<evidence type="ECO:0000256" key="1">
    <source>
        <dbReference type="SAM" id="MobiDB-lite"/>
    </source>
</evidence>
<dbReference type="EMBL" id="VJMG01000043">
    <property type="protein sequence ID" value="TRL37435.1"/>
    <property type="molecule type" value="Genomic_DNA"/>
</dbReference>
<feature type="compositionally biased region" description="Low complexity" evidence="1">
    <location>
        <begin position="20"/>
        <end position="49"/>
    </location>
</feature>
<sequence length="64" mass="6751">MRTLIAASMIAMLAGATLAEAAAPKKAPANSHPQTTQTSTQPQATKQAPAPAPFKWHHRNKFTG</sequence>
<feature type="region of interest" description="Disordered" evidence="1">
    <location>
        <begin position="20"/>
        <end position="64"/>
    </location>
</feature>
<accession>A0A549T6D0</accession>
<keyword evidence="2" id="KW-0732">Signal</keyword>
<feature type="chain" id="PRO_5021928415" description="Acid-shock protein" evidence="2">
    <location>
        <begin position="22"/>
        <end position="64"/>
    </location>
</feature>
<feature type="compositionally biased region" description="Basic residues" evidence="1">
    <location>
        <begin position="55"/>
        <end position="64"/>
    </location>
</feature>
<reference evidence="3 4" key="1">
    <citation type="submission" date="2019-07" db="EMBL/GenBank/DDBJ databases">
        <title>Ln-dependent methylotrophs.</title>
        <authorList>
            <person name="Tani A."/>
        </authorList>
    </citation>
    <scope>NUCLEOTIDE SEQUENCE [LARGE SCALE GENOMIC DNA]</scope>
    <source>
        <strain evidence="3 4">SM12</strain>
    </source>
</reference>
<gene>
    <name evidence="3" type="ORF">FNA46_15105</name>
</gene>
<organism evidence="3 4">
    <name type="scientific">Rhizobium straminoryzae</name>
    <dbReference type="NCBI Taxonomy" id="1387186"/>
    <lineage>
        <taxon>Bacteria</taxon>
        <taxon>Pseudomonadati</taxon>
        <taxon>Pseudomonadota</taxon>
        <taxon>Alphaproteobacteria</taxon>
        <taxon>Hyphomicrobiales</taxon>
        <taxon>Rhizobiaceae</taxon>
        <taxon>Rhizobium/Agrobacterium group</taxon>
        <taxon>Rhizobium</taxon>
    </lineage>
</organism>
<feature type="signal peptide" evidence="2">
    <location>
        <begin position="1"/>
        <end position="21"/>
    </location>
</feature>
<name>A0A549T6D0_9HYPH</name>
<protein>
    <recommendedName>
        <fullName evidence="5">Acid-shock protein</fullName>
    </recommendedName>
</protein>
<evidence type="ECO:0000256" key="2">
    <source>
        <dbReference type="SAM" id="SignalP"/>
    </source>
</evidence>
<keyword evidence="4" id="KW-1185">Reference proteome</keyword>
<dbReference type="Proteomes" id="UP000316801">
    <property type="component" value="Unassembled WGS sequence"/>
</dbReference>
<evidence type="ECO:0000313" key="3">
    <source>
        <dbReference type="EMBL" id="TRL37435.1"/>
    </source>
</evidence>
<dbReference type="RefSeq" id="WP_143126042.1">
    <property type="nucleotide sequence ID" value="NZ_VJMG01000043.1"/>
</dbReference>
<comment type="caution">
    <text evidence="3">The sequence shown here is derived from an EMBL/GenBank/DDBJ whole genome shotgun (WGS) entry which is preliminary data.</text>
</comment>
<proteinExistence type="predicted"/>
<evidence type="ECO:0000313" key="4">
    <source>
        <dbReference type="Proteomes" id="UP000316801"/>
    </source>
</evidence>
<dbReference type="AlphaFoldDB" id="A0A549T6D0"/>
<evidence type="ECO:0008006" key="5">
    <source>
        <dbReference type="Google" id="ProtNLM"/>
    </source>
</evidence>